<dbReference type="Proteomes" id="UP000479190">
    <property type="component" value="Unassembled WGS sequence"/>
</dbReference>
<dbReference type="EMBL" id="CADCXV010001328">
    <property type="protein sequence ID" value="CAB0043558.1"/>
    <property type="molecule type" value="Genomic_DNA"/>
</dbReference>
<proteinExistence type="predicted"/>
<evidence type="ECO:0000313" key="2">
    <source>
        <dbReference type="Proteomes" id="UP000479190"/>
    </source>
</evidence>
<gene>
    <name evidence="1" type="ORF">TBRA_LOCUS15146</name>
</gene>
<evidence type="ECO:0000313" key="1">
    <source>
        <dbReference type="EMBL" id="CAB0043558.1"/>
    </source>
</evidence>
<keyword evidence="2" id="KW-1185">Reference proteome</keyword>
<reference evidence="1 2" key="1">
    <citation type="submission" date="2020-02" db="EMBL/GenBank/DDBJ databases">
        <authorList>
            <person name="Ferguson B K."/>
        </authorList>
    </citation>
    <scope>NUCLEOTIDE SEQUENCE [LARGE SCALE GENOMIC DNA]</scope>
</reference>
<organism evidence="1 2">
    <name type="scientific">Trichogramma brassicae</name>
    <dbReference type="NCBI Taxonomy" id="86971"/>
    <lineage>
        <taxon>Eukaryota</taxon>
        <taxon>Metazoa</taxon>
        <taxon>Ecdysozoa</taxon>
        <taxon>Arthropoda</taxon>
        <taxon>Hexapoda</taxon>
        <taxon>Insecta</taxon>
        <taxon>Pterygota</taxon>
        <taxon>Neoptera</taxon>
        <taxon>Endopterygota</taxon>
        <taxon>Hymenoptera</taxon>
        <taxon>Apocrita</taxon>
        <taxon>Proctotrupomorpha</taxon>
        <taxon>Chalcidoidea</taxon>
        <taxon>Trichogrammatidae</taxon>
        <taxon>Trichogramma</taxon>
    </lineage>
</organism>
<dbReference type="AlphaFoldDB" id="A0A6H5J0D8"/>
<accession>A0A6H5J0D8</accession>
<protein>
    <submittedName>
        <fullName evidence="1">Uncharacterized protein</fullName>
    </submittedName>
</protein>
<name>A0A6H5J0D8_9HYME</name>
<sequence length="140" mass="16141">MINFLIYKTLEAFSERLSGVRIPHATPEHPEDMAAALINVITEACSMSMSSGGGRHRRHEPVYWLMDEIAALRRQCLRARRLAQRVRGRTVEDARIADFAIAKGRLRAAIKESKRRCWSALCDEADRNVVFFFFSWTWAE</sequence>